<dbReference type="FunFam" id="3.40.50.20:FF:000010">
    <property type="entry name" value="Propionyl-CoA carboxylase subunit alpha"/>
    <property type="match status" value="1"/>
</dbReference>
<protein>
    <recommendedName>
        <fullName evidence="13">Pyruvate carboxylase subunit A</fullName>
        <ecNumber evidence="4">6.4.1.1</ecNumber>
    </recommendedName>
    <alternativeName>
        <fullName evidence="14">Pyruvic carboxylase A</fullName>
    </alternativeName>
</protein>
<feature type="domain" description="Biotin carboxylation" evidence="17">
    <location>
        <begin position="12"/>
        <end position="461"/>
    </location>
</feature>
<comment type="catalytic activity">
    <reaction evidence="11">
        <text>hydrogencarbonate + pyruvate + ATP = oxaloacetate + ADP + phosphate + H(+)</text>
        <dbReference type="Rhea" id="RHEA:20844"/>
        <dbReference type="ChEBI" id="CHEBI:15361"/>
        <dbReference type="ChEBI" id="CHEBI:15378"/>
        <dbReference type="ChEBI" id="CHEBI:16452"/>
        <dbReference type="ChEBI" id="CHEBI:17544"/>
        <dbReference type="ChEBI" id="CHEBI:30616"/>
        <dbReference type="ChEBI" id="CHEBI:43474"/>
        <dbReference type="ChEBI" id="CHEBI:456216"/>
        <dbReference type="EC" id="6.4.1.1"/>
    </reaction>
</comment>
<dbReference type="PANTHER" id="PTHR18866">
    <property type="entry name" value="CARBOXYLASE:PYRUVATE/ACETYL-COA/PROPIONYL-COA CARBOXYLASE"/>
    <property type="match status" value="1"/>
</dbReference>
<dbReference type="InterPro" id="IPR005481">
    <property type="entry name" value="BC-like_N"/>
</dbReference>
<dbReference type="SUPFAM" id="SSF56059">
    <property type="entry name" value="Glutathione synthetase ATP-binding domain-like"/>
    <property type="match status" value="1"/>
</dbReference>
<dbReference type="PROSITE" id="PS50979">
    <property type="entry name" value="BC"/>
    <property type="match status" value="1"/>
</dbReference>
<dbReference type="SMART" id="SM00878">
    <property type="entry name" value="Biotin_carb_C"/>
    <property type="match status" value="1"/>
</dbReference>
<evidence type="ECO:0000256" key="8">
    <source>
        <dbReference type="ARBA" id="ARBA00022840"/>
    </source>
</evidence>
<dbReference type="Pfam" id="PF02785">
    <property type="entry name" value="Biotin_carb_C"/>
    <property type="match status" value="1"/>
</dbReference>
<dbReference type="AlphaFoldDB" id="A0A1B1TFK5"/>
<dbReference type="InterPro" id="IPR011761">
    <property type="entry name" value="ATP-grasp"/>
</dbReference>
<dbReference type="Pfam" id="PF02786">
    <property type="entry name" value="CPSase_L_D2"/>
    <property type="match status" value="1"/>
</dbReference>
<dbReference type="SUPFAM" id="SSF52440">
    <property type="entry name" value="PreATP-grasp domain"/>
    <property type="match status" value="1"/>
</dbReference>
<comment type="pathway">
    <text evidence="3">Carbohydrate biosynthesis; gluconeogenesis.</text>
</comment>
<evidence type="ECO:0000256" key="3">
    <source>
        <dbReference type="ARBA" id="ARBA00004742"/>
    </source>
</evidence>
<keyword evidence="9" id="KW-0092">Biotin</keyword>
<dbReference type="InterPro" id="IPR005479">
    <property type="entry name" value="CPAse_ATP-bd"/>
</dbReference>
<evidence type="ECO:0000259" key="16">
    <source>
        <dbReference type="PROSITE" id="PS50975"/>
    </source>
</evidence>
<reference evidence="18" key="2">
    <citation type="journal article" date="2015" name="ISME J.">
        <title>A new class of marine Euryarchaeota group II from the Mediterranean deep chlorophyll maximum.</title>
        <authorList>
            <person name="Martin-Cuadrado A.B."/>
            <person name="Garcia-Heredia I."/>
            <person name="Molto A.G."/>
            <person name="Lopez-Ubeda R."/>
            <person name="Kimes N."/>
            <person name="Lopez-Garcia P."/>
            <person name="Moreira D."/>
            <person name="Rodriguez-Valera F."/>
        </authorList>
    </citation>
    <scope>NUCLEOTIDE SEQUENCE</scope>
</reference>
<sequence>MFPDWMINAPTPFSSVLVANRGEIAVRILKAARESGLKGIAIYSDPDKNSLHVEVADESVHLPGENLSETYLNMELIISAAKESGAQAIHPGYGFLSERANFAKLVKDSGLIWIGPSSEAIETMGDKISARRRMIESDVPIIPGEELAIESGSNPLGVLATSAARVGYPLLVKASAGGGGKGMRAVHEPKMLRTEYEAAAREASAAFGDGTVYVERLLTGSRHVEIQILCDQYGNSIHLNERDCSLQRRHQKVIEEAPSPAVTPEIRRNMGQAAIRAAESVNYEGAGTVEFLLTSRGEFFFLEMNTRLQVEHPVTELITGIDLVQKQFEVAAGIPLNISQDEIGITGHSIEARIYAEDVTKGFLPAIGKLSMWRPPSTPGVRMDSGFREGDEVTIDFDPMLAKLIVHAPTREAALRKLDAALSDFVVLGVTTNVGFLREVTKGEAFSNGLVTTDYLDNVSLEDFEEPRISDSILVSIAAGASRFGLDRNQLPSSSEP</sequence>
<dbReference type="InterPro" id="IPR011054">
    <property type="entry name" value="Rudment_hybrid_motif"/>
</dbReference>
<comment type="function">
    <text evidence="2">Pyruvate carboxylase catalyzes a 2-step reaction, involving the ATP-dependent carboxylation of the covalently attached biotin in the first step and the transfer of the carboxyl group to pyruvate in the second.</text>
</comment>
<evidence type="ECO:0000256" key="7">
    <source>
        <dbReference type="ARBA" id="ARBA00022741"/>
    </source>
</evidence>
<evidence type="ECO:0000313" key="18">
    <source>
        <dbReference type="EMBL" id="ANV81048.1"/>
    </source>
</evidence>
<comment type="cofactor">
    <cofactor evidence="1">
        <name>Co(2+)</name>
        <dbReference type="ChEBI" id="CHEBI:48828"/>
    </cofactor>
</comment>
<dbReference type="InterPro" id="IPR005482">
    <property type="entry name" value="Biotin_COase_C"/>
</dbReference>
<dbReference type="SUPFAM" id="SSF51246">
    <property type="entry name" value="Rudiment single hybrid motif"/>
    <property type="match status" value="1"/>
</dbReference>
<reference evidence="18" key="1">
    <citation type="submission" date="2014-11" db="EMBL/GenBank/DDBJ databases">
        <authorList>
            <person name="Zhu J."/>
            <person name="Qi W."/>
            <person name="Song R."/>
        </authorList>
    </citation>
    <scope>NUCLEOTIDE SEQUENCE</scope>
</reference>
<keyword evidence="6" id="KW-0436">Ligase</keyword>
<dbReference type="PROSITE" id="PS00867">
    <property type="entry name" value="CPSASE_2"/>
    <property type="match status" value="1"/>
</dbReference>
<evidence type="ECO:0000256" key="5">
    <source>
        <dbReference type="ARBA" id="ARBA00022432"/>
    </source>
</evidence>
<evidence type="ECO:0000256" key="15">
    <source>
        <dbReference type="PROSITE-ProRule" id="PRU00409"/>
    </source>
</evidence>
<evidence type="ECO:0000256" key="9">
    <source>
        <dbReference type="ARBA" id="ARBA00023267"/>
    </source>
</evidence>
<dbReference type="Gene3D" id="3.30.470.20">
    <property type="entry name" value="ATP-grasp fold, B domain"/>
    <property type="match status" value="1"/>
</dbReference>
<dbReference type="Pfam" id="PF00289">
    <property type="entry name" value="Biotin_carb_N"/>
    <property type="match status" value="1"/>
</dbReference>
<evidence type="ECO:0000256" key="2">
    <source>
        <dbReference type="ARBA" id="ARBA00002380"/>
    </source>
</evidence>
<evidence type="ECO:0000256" key="10">
    <source>
        <dbReference type="ARBA" id="ARBA00023317"/>
    </source>
</evidence>
<keyword evidence="5" id="KW-0312">Gluconeogenesis</keyword>
<accession>A0A1B1TFK5</accession>
<dbReference type="InterPro" id="IPR050856">
    <property type="entry name" value="Biotin_carboxylase_complex"/>
</dbReference>
<proteinExistence type="predicted"/>
<evidence type="ECO:0000256" key="4">
    <source>
        <dbReference type="ARBA" id="ARBA00013057"/>
    </source>
</evidence>
<evidence type="ECO:0000256" key="13">
    <source>
        <dbReference type="ARBA" id="ARBA00073540"/>
    </source>
</evidence>
<keyword evidence="7 15" id="KW-0547">Nucleotide-binding</keyword>
<dbReference type="InterPro" id="IPR016185">
    <property type="entry name" value="PreATP-grasp_dom_sf"/>
</dbReference>
<organism evidence="18">
    <name type="scientific">uncultured Poseidoniia archaeon</name>
    <dbReference type="NCBI Taxonomy" id="1697135"/>
    <lineage>
        <taxon>Archaea</taxon>
        <taxon>Methanobacteriati</taxon>
        <taxon>Thermoplasmatota</taxon>
        <taxon>Candidatus Poseidoniia</taxon>
        <taxon>environmental samples</taxon>
    </lineage>
</organism>
<dbReference type="GO" id="GO:0046872">
    <property type="term" value="F:metal ion binding"/>
    <property type="evidence" value="ECO:0007669"/>
    <property type="project" value="InterPro"/>
</dbReference>
<evidence type="ECO:0000259" key="17">
    <source>
        <dbReference type="PROSITE" id="PS50979"/>
    </source>
</evidence>
<dbReference type="PANTHER" id="PTHR18866:SF33">
    <property type="entry name" value="METHYLCROTONOYL-COA CARBOXYLASE SUBUNIT ALPHA, MITOCHONDRIAL-RELATED"/>
    <property type="match status" value="1"/>
</dbReference>
<dbReference type="EMBL" id="KP211919">
    <property type="protein sequence ID" value="ANV81048.1"/>
    <property type="molecule type" value="Genomic_DNA"/>
</dbReference>
<evidence type="ECO:0000256" key="11">
    <source>
        <dbReference type="ARBA" id="ARBA00049382"/>
    </source>
</evidence>
<evidence type="ECO:0000256" key="12">
    <source>
        <dbReference type="ARBA" id="ARBA00064342"/>
    </source>
</evidence>
<feature type="domain" description="ATP-grasp" evidence="16">
    <location>
        <begin position="131"/>
        <end position="332"/>
    </location>
</feature>
<dbReference type="FunFam" id="3.30.470.20:FF:000028">
    <property type="entry name" value="Methylcrotonoyl-CoA carboxylase subunit alpha, mitochondrial"/>
    <property type="match status" value="1"/>
</dbReference>
<evidence type="ECO:0000256" key="6">
    <source>
        <dbReference type="ARBA" id="ARBA00022598"/>
    </source>
</evidence>
<comment type="subunit">
    <text evidence="12">Heterooctamer of four A and four B subunits.</text>
</comment>
<evidence type="ECO:0000256" key="1">
    <source>
        <dbReference type="ARBA" id="ARBA00001941"/>
    </source>
</evidence>
<dbReference type="PROSITE" id="PS50975">
    <property type="entry name" value="ATP_GRASP"/>
    <property type="match status" value="1"/>
</dbReference>
<dbReference type="PROSITE" id="PS00866">
    <property type="entry name" value="CPSASE_1"/>
    <property type="match status" value="1"/>
</dbReference>
<dbReference type="InterPro" id="IPR011764">
    <property type="entry name" value="Biotin_carboxylation_dom"/>
</dbReference>
<dbReference type="GO" id="GO:0006094">
    <property type="term" value="P:gluconeogenesis"/>
    <property type="evidence" value="ECO:0007669"/>
    <property type="project" value="UniProtKB-KW"/>
</dbReference>
<dbReference type="GO" id="GO:0004736">
    <property type="term" value="F:pyruvate carboxylase activity"/>
    <property type="evidence" value="ECO:0007669"/>
    <property type="project" value="UniProtKB-EC"/>
</dbReference>
<keyword evidence="10" id="KW-0670">Pyruvate</keyword>
<name>A0A1B1TFK5_9ARCH</name>
<dbReference type="GO" id="GO:0005524">
    <property type="term" value="F:ATP binding"/>
    <property type="evidence" value="ECO:0007669"/>
    <property type="project" value="UniProtKB-UniRule"/>
</dbReference>
<dbReference type="EC" id="6.4.1.1" evidence="4"/>
<keyword evidence="8 15" id="KW-0067">ATP-binding</keyword>
<evidence type="ECO:0000256" key="14">
    <source>
        <dbReference type="ARBA" id="ARBA00079226"/>
    </source>
</evidence>